<dbReference type="GO" id="GO:0032259">
    <property type="term" value="P:methylation"/>
    <property type="evidence" value="ECO:0007669"/>
    <property type="project" value="UniProtKB-KW"/>
</dbReference>
<dbReference type="EMBL" id="SRLO01006712">
    <property type="protein sequence ID" value="TNN28592.1"/>
    <property type="molecule type" value="Genomic_DNA"/>
</dbReference>
<reference evidence="1 2" key="1">
    <citation type="submission" date="2019-03" db="EMBL/GenBank/DDBJ databases">
        <title>First draft genome of Liparis tanakae, snailfish: a comprehensive survey of snailfish specific genes.</title>
        <authorList>
            <person name="Kim W."/>
            <person name="Song I."/>
            <person name="Jeong J.-H."/>
            <person name="Kim D."/>
            <person name="Kim S."/>
            <person name="Ryu S."/>
            <person name="Song J.Y."/>
            <person name="Lee S.K."/>
        </authorList>
    </citation>
    <scope>NUCLEOTIDE SEQUENCE [LARGE SCALE GENOMIC DNA]</scope>
    <source>
        <tissue evidence="1">Muscle</tissue>
    </source>
</reference>
<accession>A0A4Z2EJS8</accession>
<gene>
    <name evidence="1" type="primary">METTL25_1</name>
    <name evidence="1" type="ORF">EYF80_061260</name>
</gene>
<keyword evidence="1" id="KW-0808">Transferase</keyword>
<dbReference type="PANTHER" id="PTHR12496">
    <property type="entry name" value="CGI-41 METHYLTRANSFERASE"/>
    <property type="match status" value="1"/>
</dbReference>
<evidence type="ECO:0000313" key="1">
    <source>
        <dbReference type="EMBL" id="TNN28592.1"/>
    </source>
</evidence>
<dbReference type="AlphaFoldDB" id="A0A4Z2EJS8"/>
<organism evidence="1 2">
    <name type="scientific">Liparis tanakae</name>
    <name type="common">Tanaka's snailfish</name>
    <dbReference type="NCBI Taxonomy" id="230148"/>
    <lineage>
        <taxon>Eukaryota</taxon>
        <taxon>Metazoa</taxon>
        <taxon>Chordata</taxon>
        <taxon>Craniata</taxon>
        <taxon>Vertebrata</taxon>
        <taxon>Euteleostomi</taxon>
        <taxon>Actinopterygii</taxon>
        <taxon>Neopterygii</taxon>
        <taxon>Teleostei</taxon>
        <taxon>Neoteleostei</taxon>
        <taxon>Acanthomorphata</taxon>
        <taxon>Eupercaria</taxon>
        <taxon>Perciformes</taxon>
        <taxon>Cottioidei</taxon>
        <taxon>Cottales</taxon>
        <taxon>Liparidae</taxon>
        <taxon>Liparis</taxon>
    </lineage>
</organism>
<protein>
    <submittedName>
        <fullName evidence="1">Methyltransferase-like protein 25</fullName>
    </submittedName>
</protein>
<name>A0A4Z2EJS8_9TELE</name>
<comment type="caution">
    <text evidence="1">The sequence shown here is derived from an EMBL/GenBank/DDBJ whole genome shotgun (WGS) entry which is preliminary data.</text>
</comment>
<dbReference type="InterPro" id="IPR052220">
    <property type="entry name" value="METTL25"/>
</dbReference>
<dbReference type="Proteomes" id="UP000314294">
    <property type="component" value="Unassembled WGS sequence"/>
</dbReference>
<sequence length="65" mass="7334">MSPGVQLKVTLAPCIEGLILLDRLCYLKEQEDLSFSALVQLFDPLLSPRCYAVVGLKSREERNPR</sequence>
<dbReference type="GO" id="GO:0008168">
    <property type="term" value="F:methyltransferase activity"/>
    <property type="evidence" value="ECO:0007669"/>
    <property type="project" value="UniProtKB-KW"/>
</dbReference>
<dbReference type="PANTHER" id="PTHR12496:SF9">
    <property type="entry name" value="METHYLTRANSFERASE-LIKE PROTEIN 25-RELATED"/>
    <property type="match status" value="1"/>
</dbReference>
<evidence type="ECO:0000313" key="2">
    <source>
        <dbReference type="Proteomes" id="UP000314294"/>
    </source>
</evidence>
<dbReference type="OrthoDB" id="10258156at2759"/>
<keyword evidence="2" id="KW-1185">Reference proteome</keyword>
<keyword evidence="1" id="KW-0489">Methyltransferase</keyword>
<proteinExistence type="predicted"/>